<organism evidence="5 7">
    <name type="scientific">Claviceps arundinis</name>
    <dbReference type="NCBI Taxonomy" id="1623583"/>
    <lineage>
        <taxon>Eukaryota</taxon>
        <taxon>Fungi</taxon>
        <taxon>Dikarya</taxon>
        <taxon>Ascomycota</taxon>
        <taxon>Pezizomycotina</taxon>
        <taxon>Sordariomycetes</taxon>
        <taxon>Hypocreomycetidae</taxon>
        <taxon>Hypocreales</taxon>
        <taxon>Clavicipitaceae</taxon>
        <taxon>Claviceps</taxon>
    </lineage>
</organism>
<dbReference type="SUPFAM" id="SSF47616">
    <property type="entry name" value="GST C-terminal domain-like"/>
    <property type="match status" value="1"/>
</dbReference>
<evidence type="ECO:0000259" key="3">
    <source>
        <dbReference type="PROSITE" id="PS50404"/>
    </source>
</evidence>
<dbReference type="Pfam" id="PF00043">
    <property type="entry name" value="GST_C"/>
    <property type="match status" value="1"/>
</dbReference>
<dbReference type="InterPro" id="IPR004046">
    <property type="entry name" value="GST_C"/>
</dbReference>
<accession>A0A9P7MYL9</accession>
<dbReference type="EMBL" id="SRPR01000105">
    <property type="protein sequence ID" value="KAG5960126.1"/>
    <property type="molecule type" value="Genomic_DNA"/>
</dbReference>
<dbReference type="Proteomes" id="UP000742024">
    <property type="component" value="Unassembled WGS sequence"/>
</dbReference>
<sequence>MSDTEKTKTNIILYLAAGSPQGNSIIGELKSQFVEHEIRYIDLTKNEHREPWFLEISPIGIIPALTETVNGEDVAVFGTAAILRYLQNEFRRRDPLPFSDTNLDLRTLLSAKRHWEALNWTCWILHRPGLIQALAYALKGHVPDSMPSGASAADFFKDEMTELYFVYNEFEADNDYDFIAGNDPTIADVAALEWISCHALIGLSLDDFRAVKTWYNEARDEALNESVPFALDCTRVPSPGTLVLF</sequence>
<dbReference type="AlphaFoldDB" id="A0A9P7MYL9"/>
<dbReference type="InterPro" id="IPR036282">
    <property type="entry name" value="Glutathione-S-Trfase_C_sf"/>
</dbReference>
<keyword evidence="6" id="KW-1185">Reference proteome</keyword>
<evidence type="ECO:0000313" key="7">
    <source>
        <dbReference type="Proteomes" id="UP000784919"/>
    </source>
</evidence>
<dbReference type="SUPFAM" id="SSF52833">
    <property type="entry name" value="Thioredoxin-like"/>
    <property type="match status" value="1"/>
</dbReference>
<evidence type="ECO:0000313" key="6">
    <source>
        <dbReference type="Proteomes" id="UP000742024"/>
    </source>
</evidence>
<comment type="caution">
    <text evidence="5">The sequence shown here is derived from an EMBL/GenBank/DDBJ whole genome shotgun (WGS) entry which is preliminary data.</text>
</comment>
<protein>
    <recommendedName>
        <fullName evidence="3">GST N-terminal domain-containing protein</fullName>
    </recommendedName>
</protein>
<dbReference type="Proteomes" id="UP000784919">
    <property type="component" value="Unassembled WGS sequence"/>
</dbReference>
<dbReference type="PROSITE" id="PS50404">
    <property type="entry name" value="GST_NTER"/>
    <property type="match status" value="1"/>
</dbReference>
<evidence type="ECO:0000313" key="4">
    <source>
        <dbReference type="EMBL" id="KAG5960126.1"/>
    </source>
</evidence>
<dbReference type="Gene3D" id="1.20.1050.10">
    <property type="match status" value="1"/>
</dbReference>
<dbReference type="EMBL" id="SRPS01000035">
    <property type="protein sequence ID" value="KAG5973349.1"/>
    <property type="molecule type" value="Genomic_DNA"/>
</dbReference>
<comment type="similarity">
    <text evidence="1 2">Belongs to the GST superfamily.</text>
</comment>
<dbReference type="InterPro" id="IPR004045">
    <property type="entry name" value="Glutathione_S-Trfase_N"/>
</dbReference>
<proteinExistence type="inferred from homology"/>
<evidence type="ECO:0000256" key="1">
    <source>
        <dbReference type="ARBA" id="ARBA00007409"/>
    </source>
</evidence>
<dbReference type="OrthoDB" id="4951845at2759"/>
<reference evidence="5 6" key="1">
    <citation type="journal article" date="2020" name="bioRxiv">
        <title>Whole genome comparisons of ergot fungi reveals the divergence and evolution of species within the genus Claviceps are the result of varying mechanisms driving genome evolution and host range expansion.</title>
        <authorList>
            <person name="Wyka S.A."/>
            <person name="Mondo S.J."/>
            <person name="Liu M."/>
            <person name="Dettman J."/>
            <person name="Nalam V."/>
            <person name="Broders K.D."/>
        </authorList>
    </citation>
    <scope>NUCLEOTIDE SEQUENCE</scope>
    <source>
        <strain evidence="5">CCC 1102</strain>
        <strain evidence="4 6">LM583</strain>
    </source>
</reference>
<dbReference type="Gene3D" id="3.40.30.10">
    <property type="entry name" value="Glutaredoxin"/>
    <property type="match status" value="1"/>
</dbReference>
<dbReference type="InterPro" id="IPR036249">
    <property type="entry name" value="Thioredoxin-like_sf"/>
</dbReference>
<dbReference type="PANTHER" id="PTHR44051:SF8">
    <property type="entry name" value="GLUTATHIONE S-TRANSFERASE GSTA"/>
    <property type="match status" value="1"/>
</dbReference>
<evidence type="ECO:0000256" key="2">
    <source>
        <dbReference type="RuleBase" id="RU003494"/>
    </source>
</evidence>
<dbReference type="PANTHER" id="PTHR44051">
    <property type="entry name" value="GLUTATHIONE S-TRANSFERASE-RELATED"/>
    <property type="match status" value="1"/>
</dbReference>
<gene>
    <name evidence="5" type="ORF">E4U56_005137</name>
    <name evidence="4" type="ORF">E4U57_000286</name>
</gene>
<dbReference type="Pfam" id="PF02798">
    <property type="entry name" value="GST_N"/>
    <property type="match status" value="1"/>
</dbReference>
<feature type="domain" description="GST N-terminal" evidence="3">
    <location>
        <begin position="9"/>
        <end position="94"/>
    </location>
</feature>
<name>A0A9P7MYL9_9HYPO</name>
<evidence type="ECO:0000313" key="5">
    <source>
        <dbReference type="EMBL" id="KAG5973349.1"/>
    </source>
</evidence>